<dbReference type="Proteomes" id="UP000198217">
    <property type="component" value="Chromosome I"/>
</dbReference>
<reference evidence="2 3" key="1">
    <citation type="submission" date="2016-06" db="EMBL/GenBank/DDBJ databases">
        <authorList>
            <person name="Kjaerup R.B."/>
            <person name="Dalgaard T.S."/>
            <person name="Juul-Madsen H.R."/>
        </authorList>
    </citation>
    <scope>NUCLEOTIDE SEQUENCE [LARGE SCALE GENOMIC DNA]</scope>
    <source>
        <strain evidence="2 3">DSM 43904</strain>
    </source>
</reference>
<evidence type="ECO:0000313" key="2">
    <source>
        <dbReference type="EMBL" id="SCG53974.1"/>
    </source>
</evidence>
<feature type="transmembrane region" description="Helical" evidence="1">
    <location>
        <begin position="591"/>
        <end position="609"/>
    </location>
</feature>
<keyword evidence="1" id="KW-0472">Membrane</keyword>
<proteinExistence type="predicted"/>
<keyword evidence="3" id="KW-1185">Reference proteome</keyword>
<keyword evidence="1" id="KW-1133">Transmembrane helix</keyword>
<dbReference type="RefSeq" id="WP_088994262.1">
    <property type="nucleotide sequence ID" value="NZ_LT607750.1"/>
</dbReference>
<accession>A0A1C5I6R3</accession>
<dbReference type="EMBL" id="LT607750">
    <property type="protein sequence ID" value="SCG53974.1"/>
    <property type="molecule type" value="Genomic_DNA"/>
</dbReference>
<gene>
    <name evidence="2" type="ORF">GA0070609_2890</name>
</gene>
<protein>
    <submittedName>
        <fullName evidence="2">Uncharacterized protein</fullName>
    </submittedName>
</protein>
<organism evidence="2 3">
    <name type="scientific">Micromonospora echinaurantiaca</name>
    <dbReference type="NCBI Taxonomy" id="47857"/>
    <lineage>
        <taxon>Bacteria</taxon>
        <taxon>Bacillati</taxon>
        <taxon>Actinomycetota</taxon>
        <taxon>Actinomycetes</taxon>
        <taxon>Micromonosporales</taxon>
        <taxon>Micromonosporaceae</taxon>
        <taxon>Micromonospora</taxon>
    </lineage>
</organism>
<keyword evidence="1" id="KW-0812">Transmembrane</keyword>
<feature type="transmembrane region" description="Helical" evidence="1">
    <location>
        <begin position="526"/>
        <end position="546"/>
    </location>
</feature>
<name>A0A1C5I6R3_9ACTN</name>
<feature type="transmembrane region" description="Helical" evidence="1">
    <location>
        <begin position="495"/>
        <end position="514"/>
    </location>
</feature>
<evidence type="ECO:0000256" key="1">
    <source>
        <dbReference type="SAM" id="Phobius"/>
    </source>
</evidence>
<feature type="transmembrane region" description="Helical" evidence="1">
    <location>
        <begin position="567"/>
        <end position="585"/>
    </location>
</feature>
<evidence type="ECO:0000313" key="3">
    <source>
        <dbReference type="Proteomes" id="UP000198217"/>
    </source>
</evidence>
<sequence>MRSLEEAIRTVPIPGAPPPLSREGAAVGLAFLDMALRQNHIRRLTERLSFVEHGVASRTTEVDVRLSLLDASQREASQLFQRLSSRSERKPEQEQPASPTIWVPVTRISRLSIAPIDVVDAAGSKLPRLTQYETSRLLASGLYRLLKGILSSRPESRQPSTLSRLLREEQARWLLQAALLALLTERSRPLGDLDHPEYRRQAAPTAVPSEDRDCRDLVLSVLRDYEPQLDSYANLLDVALNNYLLVTALDATKDDHLLSYDAPVHPDRPEPATGPRRFRPRRIWSRSTGRYRLQYLARVPASLRSYHVVAETEPGVHIEAMSLVTDVDEVRAKELATDLRTLAGRLRKHKPVRQTETRLLELELQGALGRLSELLRTRQWDANQAGLELPTGALRRSGRLVTRYLSAERLVNEQDRIEAPLLSDPALTPASLEEAAEEIGAQQLGSDFSIENDPASTRAHAYWRRSSPRSVRGEHTCVTCTLTLRDATGARPGSVISFAVAVAATIYLVSALLASNPWPYGGSAQGSTNADAVVAVLLLVPGFLYTRLDLPMRHTILGHLRRLSRRLAHLSIGSAVAASAAIATGLDGTPLGVTLGLATALPLLTAGLLHRRLARQRDIAPARLSAPRWLLPASGSDAPVDAVFRSTGWDHE</sequence>
<dbReference type="AlphaFoldDB" id="A0A1C5I6R3"/>